<gene>
    <name evidence="2" type="ORF">LCGC14_1003580</name>
</gene>
<evidence type="ECO:0000313" key="2">
    <source>
        <dbReference type="EMBL" id="KKN13720.1"/>
    </source>
</evidence>
<reference evidence="2" key="1">
    <citation type="journal article" date="2015" name="Nature">
        <title>Complex archaea that bridge the gap between prokaryotes and eukaryotes.</title>
        <authorList>
            <person name="Spang A."/>
            <person name="Saw J.H."/>
            <person name="Jorgensen S.L."/>
            <person name="Zaremba-Niedzwiedzka K."/>
            <person name="Martijn J."/>
            <person name="Lind A.E."/>
            <person name="van Eijk R."/>
            <person name="Schleper C."/>
            <person name="Guy L."/>
            <person name="Ettema T.J."/>
        </authorList>
    </citation>
    <scope>NUCLEOTIDE SEQUENCE</scope>
</reference>
<keyword evidence="1" id="KW-0812">Transmembrane</keyword>
<accession>A0A0F9N2C3</accession>
<feature type="non-terminal residue" evidence="2">
    <location>
        <position position="80"/>
    </location>
</feature>
<name>A0A0F9N2C3_9ZZZZ</name>
<evidence type="ECO:0008006" key="3">
    <source>
        <dbReference type="Google" id="ProtNLM"/>
    </source>
</evidence>
<protein>
    <recommendedName>
        <fullName evidence="3">Zinc metalloprotease HtpX</fullName>
    </recommendedName>
</protein>
<keyword evidence="1" id="KW-0472">Membrane</keyword>
<sequence>MKRIFLFIATNLAVVAVLSITMRLLGIDSLLDQQGVNLDMTSLLVYAAVIGFSGSLISLFISKWTAKHLTGAKVIENPSN</sequence>
<evidence type="ECO:0000256" key="1">
    <source>
        <dbReference type="SAM" id="Phobius"/>
    </source>
</evidence>
<dbReference type="AlphaFoldDB" id="A0A0F9N2C3"/>
<comment type="caution">
    <text evidence="2">The sequence shown here is derived from an EMBL/GenBank/DDBJ whole genome shotgun (WGS) entry which is preliminary data.</text>
</comment>
<dbReference type="EMBL" id="LAZR01003892">
    <property type="protein sequence ID" value="KKN13720.1"/>
    <property type="molecule type" value="Genomic_DNA"/>
</dbReference>
<keyword evidence="1" id="KW-1133">Transmembrane helix</keyword>
<proteinExistence type="predicted"/>
<organism evidence="2">
    <name type="scientific">marine sediment metagenome</name>
    <dbReference type="NCBI Taxonomy" id="412755"/>
    <lineage>
        <taxon>unclassified sequences</taxon>
        <taxon>metagenomes</taxon>
        <taxon>ecological metagenomes</taxon>
    </lineage>
</organism>
<feature type="transmembrane region" description="Helical" evidence="1">
    <location>
        <begin position="43"/>
        <end position="61"/>
    </location>
</feature>